<evidence type="ECO:0000313" key="3">
    <source>
        <dbReference type="Proteomes" id="UP000030121"/>
    </source>
</evidence>
<keyword evidence="1" id="KW-0732">Signal</keyword>
<protein>
    <submittedName>
        <fullName evidence="2">Uncharacterized protein</fullName>
    </submittedName>
</protein>
<accession>A0A0A2MQP5</accession>
<evidence type="ECO:0000256" key="1">
    <source>
        <dbReference type="SAM" id="SignalP"/>
    </source>
</evidence>
<dbReference type="STRING" id="1121899.GCA_000430025_00915"/>
<proteinExistence type="predicted"/>
<evidence type="ECO:0000313" key="2">
    <source>
        <dbReference type="EMBL" id="KGO90580.1"/>
    </source>
</evidence>
<reference evidence="2 3" key="1">
    <citation type="submission" date="2013-09" db="EMBL/GenBank/DDBJ databases">
        <authorList>
            <person name="Zeng Z."/>
            <person name="Chen C."/>
        </authorList>
    </citation>
    <scope>NUCLEOTIDE SEQUENCE [LARGE SCALE GENOMIC DNA]</scope>
    <source>
        <strain evidence="2 3">GH29-5</strain>
    </source>
</reference>
<dbReference type="RefSeq" id="WP_026979676.1">
    <property type="nucleotide sequence ID" value="NZ_AUCZ01000004.1"/>
</dbReference>
<sequence>MKRLFHHILLLFTVLWFNNLFAVNSDKAHAHFLSSEKNSEVYASSDAEFKSDADVKQYLFIPKAFKDKIELSESEIETENFQFNHLSGTFSFFETYFFTATNGNISQLFHNGLAPCQHFLYLATIKSFCIIFCVYRI</sequence>
<dbReference type="EMBL" id="JRLW01000001">
    <property type="protein sequence ID" value="KGO90580.1"/>
    <property type="molecule type" value="Genomic_DNA"/>
</dbReference>
<keyword evidence="3" id="KW-1185">Reference proteome</keyword>
<dbReference type="AlphaFoldDB" id="A0A0A2MQP5"/>
<comment type="caution">
    <text evidence="2">The sequence shown here is derived from an EMBL/GenBank/DDBJ whole genome shotgun (WGS) entry which is preliminary data.</text>
</comment>
<gene>
    <name evidence="2" type="ORF">Q764_00205</name>
</gene>
<feature type="chain" id="PRO_5001992690" evidence="1">
    <location>
        <begin position="23"/>
        <end position="137"/>
    </location>
</feature>
<name>A0A0A2MQP5_9FLAO</name>
<organism evidence="2 3">
    <name type="scientific">Flavobacterium suncheonense GH29-5 = DSM 17707</name>
    <dbReference type="NCBI Taxonomy" id="1121899"/>
    <lineage>
        <taxon>Bacteria</taxon>
        <taxon>Pseudomonadati</taxon>
        <taxon>Bacteroidota</taxon>
        <taxon>Flavobacteriia</taxon>
        <taxon>Flavobacteriales</taxon>
        <taxon>Flavobacteriaceae</taxon>
        <taxon>Flavobacterium</taxon>
    </lineage>
</organism>
<dbReference type="eggNOG" id="ENOG5030QPE">
    <property type="taxonomic scope" value="Bacteria"/>
</dbReference>
<dbReference type="Proteomes" id="UP000030121">
    <property type="component" value="Unassembled WGS sequence"/>
</dbReference>
<feature type="signal peptide" evidence="1">
    <location>
        <begin position="1"/>
        <end position="22"/>
    </location>
</feature>